<name>A0AAD6LA59_9ROSI</name>
<evidence type="ECO:0000313" key="1">
    <source>
        <dbReference type="EMBL" id="KAJ6956925.1"/>
    </source>
</evidence>
<comment type="caution">
    <text evidence="1">The sequence shown here is derived from an EMBL/GenBank/DDBJ whole genome shotgun (WGS) entry which is preliminary data.</text>
</comment>
<protein>
    <submittedName>
        <fullName evidence="1">Uncharacterized protein</fullName>
    </submittedName>
</protein>
<dbReference type="EMBL" id="JAQIZT010000018">
    <property type="protein sequence ID" value="KAJ6956925.1"/>
    <property type="molecule type" value="Genomic_DNA"/>
</dbReference>
<sequence length="111" mass="12381">MIGSCLLGVRMESRRWDFELKEKVLCLLLADSATLFQLELHGSTSTQPQMVESSMNTPLWSGSNGHQTSTSNLVWQFNVDGPKDFDQVVLDCLQQSSSTESIRSLEDEGLI</sequence>
<accession>A0AAD6LA59</accession>
<reference evidence="1 2" key="1">
    <citation type="journal article" date="2023" name="Mol. Ecol. Resour.">
        <title>Chromosome-level genome assembly of a triploid poplar Populus alba 'Berolinensis'.</title>
        <authorList>
            <person name="Chen S."/>
            <person name="Yu Y."/>
            <person name="Wang X."/>
            <person name="Wang S."/>
            <person name="Zhang T."/>
            <person name="Zhou Y."/>
            <person name="He R."/>
            <person name="Meng N."/>
            <person name="Wang Y."/>
            <person name="Liu W."/>
            <person name="Liu Z."/>
            <person name="Liu J."/>
            <person name="Guo Q."/>
            <person name="Huang H."/>
            <person name="Sederoff R.R."/>
            <person name="Wang G."/>
            <person name="Qu G."/>
            <person name="Chen S."/>
        </authorList>
    </citation>
    <scope>NUCLEOTIDE SEQUENCE [LARGE SCALE GENOMIC DNA]</scope>
    <source>
        <strain evidence="1">SC-2020</strain>
    </source>
</reference>
<evidence type="ECO:0000313" key="2">
    <source>
        <dbReference type="Proteomes" id="UP001164929"/>
    </source>
</evidence>
<keyword evidence="2" id="KW-1185">Reference proteome</keyword>
<dbReference type="Proteomes" id="UP001164929">
    <property type="component" value="Chromosome 18"/>
</dbReference>
<dbReference type="AlphaFoldDB" id="A0AAD6LA59"/>
<proteinExistence type="predicted"/>
<organism evidence="1 2">
    <name type="scientific">Populus alba x Populus x berolinensis</name>
    <dbReference type="NCBI Taxonomy" id="444605"/>
    <lineage>
        <taxon>Eukaryota</taxon>
        <taxon>Viridiplantae</taxon>
        <taxon>Streptophyta</taxon>
        <taxon>Embryophyta</taxon>
        <taxon>Tracheophyta</taxon>
        <taxon>Spermatophyta</taxon>
        <taxon>Magnoliopsida</taxon>
        <taxon>eudicotyledons</taxon>
        <taxon>Gunneridae</taxon>
        <taxon>Pentapetalae</taxon>
        <taxon>rosids</taxon>
        <taxon>fabids</taxon>
        <taxon>Malpighiales</taxon>
        <taxon>Salicaceae</taxon>
        <taxon>Saliceae</taxon>
        <taxon>Populus</taxon>
    </lineage>
</organism>
<gene>
    <name evidence="1" type="ORF">NC653_038979</name>
</gene>